<proteinExistence type="predicted"/>
<dbReference type="InterPro" id="IPR042197">
    <property type="entry name" value="Apaf_helical"/>
</dbReference>
<reference evidence="13" key="1">
    <citation type="journal article" date="2010" name="Nat. Biotechnol.">
        <title>Draft genome sequence of the oilseed species Ricinus communis.</title>
        <authorList>
            <person name="Chan A.P."/>
            <person name="Crabtree J."/>
            <person name="Zhao Q."/>
            <person name="Lorenzi H."/>
            <person name="Orvis J."/>
            <person name="Puiu D."/>
            <person name="Melake-Berhan A."/>
            <person name="Jones K.M."/>
            <person name="Redman J."/>
            <person name="Chen G."/>
            <person name="Cahoon E.B."/>
            <person name="Gedil M."/>
            <person name="Stanke M."/>
            <person name="Haas B.J."/>
            <person name="Wortman J.R."/>
            <person name="Fraser-Liggett C.M."/>
            <person name="Ravel J."/>
            <person name="Rabinowicz P.D."/>
        </authorList>
    </citation>
    <scope>NUCLEOTIDE SEQUENCE [LARGE SCALE GENOMIC DNA]</scope>
    <source>
        <strain evidence="13">cv. Hale</strain>
    </source>
</reference>
<keyword evidence="2" id="KW-0677">Repeat</keyword>
<dbReference type="Pfam" id="PF00931">
    <property type="entry name" value="NB-ARC"/>
    <property type="match status" value="1"/>
</dbReference>
<keyword evidence="3" id="KW-0547">Nucleotide-binding</keyword>
<dbReference type="Gene3D" id="3.80.10.10">
    <property type="entry name" value="Ribonuclease Inhibitor"/>
    <property type="match status" value="3"/>
</dbReference>
<dbReference type="GO" id="GO:0043531">
    <property type="term" value="F:ADP binding"/>
    <property type="evidence" value="ECO:0007669"/>
    <property type="project" value="InterPro"/>
</dbReference>
<feature type="domain" description="Disease resistance protein winged helix" evidence="10">
    <location>
        <begin position="447"/>
        <end position="514"/>
    </location>
</feature>
<dbReference type="Pfam" id="PF23559">
    <property type="entry name" value="WHD_DRP"/>
    <property type="match status" value="1"/>
</dbReference>
<feature type="domain" description="NB-ARC" evidence="8">
    <location>
        <begin position="190"/>
        <end position="362"/>
    </location>
</feature>
<dbReference type="EMBL" id="EQ974071">
    <property type="protein sequence ID" value="EEF34433.1"/>
    <property type="molecule type" value="Genomic_DNA"/>
</dbReference>
<evidence type="ECO:0000256" key="5">
    <source>
        <dbReference type="ARBA" id="ARBA00022840"/>
    </source>
</evidence>
<dbReference type="FunFam" id="1.10.10.10:FF:000322">
    <property type="entry name" value="Probable disease resistance protein At1g63360"/>
    <property type="match status" value="1"/>
</dbReference>
<keyword evidence="5" id="KW-0067">ATP-binding</keyword>
<dbReference type="KEGG" id="rcu:8282044"/>
<dbReference type="eggNOG" id="KOG4658">
    <property type="taxonomic scope" value="Eukaryota"/>
</dbReference>
<dbReference type="GO" id="GO:0051707">
    <property type="term" value="P:response to other organism"/>
    <property type="evidence" value="ECO:0007669"/>
    <property type="project" value="UniProtKB-ARBA"/>
</dbReference>
<dbReference type="InterPro" id="IPR032675">
    <property type="entry name" value="LRR_dom_sf"/>
</dbReference>
<evidence type="ECO:0000256" key="4">
    <source>
        <dbReference type="ARBA" id="ARBA00022821"/>
    </source>
</evidence>
<evidence type="ECO:0000259" key="10">
    <source>
        <dbReference type="Pfam" id="PF23559"/>
    </source>
</evidence>
<dbReference type="PANTHER" id="PTHR36766:SF51">
    <property type="entry name" value="DISEASE RESISTANCE RPP13-LIKE PROTEIN 1"/>
    <property type="match status" value="1"/>
</dbReference>
<dbReference type="InterPro" id="IPR027417">
    <property type="entry name" value="P-loop_NTPase"/>
</dbReference>
<dbReference type="GO" id="GO:0004722">
    <property type="term" value="F:protein serine/threonine phosphatase activity"/>
    <property type="evidence" value="ECO:0007669"/>
    <property type="project" value="UniProtKB-EC"/>
</dbReference>
<dbReference type="EC" id="3.1.3.16" evidence="12"/>
<dbReference type="InParanoid" id="B9SPM5"/>
<evidence type="ECO:0000256" key="3">
    <source>
        <dbReference type="ARBA" id="ARBA00022741"/>
    </source>
</evidence>
<feature type="compositionally biased region" description="Polar residues" evidence="7">
    <location>
        <begin position="1149"/>
        <end position="1160"/>
    </location>
</feature>
<dbReference type="Gene3D" id="3.40.50.300">
    <property type="entry name" value="P-loop containing nucleotide triphosphate hydrolases"/>
    <property type="match status" value="1"/>
</dbReference>
<feature type="domain" description="Disease resistance N-terminal" evidence="9">
    <location>
        <begin position="35"/>
        <end position="98"/>
    </location>
</feature>
<name>B9SPM5_RICCO</name>
<gene>
    <name evidence="12" type="ORF">RCOM_1184740</name>
</gene>
<dbReference type="InterPro" id="IPR002182">
    <property type="entry name" value="NB-ARC"/>
</dbReference>
<evidence type="ECO:0000313" key="12">
    <source>
        <dbReference type="EMBL" id="EEF34433.1"/>
    </source>
</evidence>
<dbReference type="InterPro" id="IPR036388">
    <property type="entry name" value="WH-like_DNA-bd_sf"/>
</dbReference>
<feature type="coiled-coil region" evidence="6">
    <location>
        <begin position="130"/>
        <end position="157"/>
    </location>
</feature>
<dbReference type="Gene3D" id="1.20.5.4130">
    <property type="match status" value="1"/>
</dbReference>
<evidence type="ECO:0000259" key="8">
    <source>
        <dbReference type="Pfam" id="PF00931"/>
    </source>
</evidence>
<dbReference type="InterPro" id="IPR003591">
    <property type="entry name" value="Leu-rich_rpt_typical-subtyp"/>
</dbReference>
<evidence type="ECO:0000256" key="1">
    <source>
        <dbReference type="ARBA" id="ARBA00022614"/>
    </source>
</evidence>
<keyword evidence="13" id="KW-1185">Reference proteome</keyword>
<feature type="domain" description="R13L1/DRL21-like LRR repeat region" evidence="11">
    <location>
        <begin position="706"/>
        <end position="829"/>
    </location>
</feature>
<dbReference type="SUPFAM" id="SSF52540">
    <property type="entry name" value="P-loop containing nucleoside triphosphate hydrolases"/>
    <property type="match status" value="1"/>
</dbReference>
<evidence type="ECO:0000256" key="6">
    <source>
        <dbReference type="SAM" id="Coils"/>
    </source>
</evidence>
<dbReference type="PANTHER" id="PTHR36766">
    <property type="entry name" value="PLANT BROAD-SPECTRUM MILDEW RESISTANCE PROTEIN RPW8"/>
    <property type="match status" value="1"/>
</dbReference>
<keyword evidence="4" id="KW-0611">Plant defense</keyword>
<dbReference type="InterPro" id="IPR001611">
    <property type="entry name" value="Leu-rich_rpt"/>
</dbReference>
<keyword evidence="12" id="KW-0378">Hydrolase</keyword>
<evidence type="ECO:0000259" key="9">
    <source>
        <dbReference type="Pfam" id="PF18052"/>
    </source>
</evidence>
<sequence>MESAVVRGTQISAFLQLLLDCVHKYSWEYAGINVKLVKELTKALSAISRILVDAEDKQNISKLIQLWLWDVEDTVYDVDDIVDEIATDAVRREFAAKSQQPITWKQMHKLILTESTPARIGRQMKKIKSGRQMKLKIKSVVERLKELERKANALHLEKYSERTRGAGRSETFERFHPTKSYVDDFIVGRDKDKEKIVKILLSDDMDSSDGIAVVSIVGLGGSGKTTLALLAFNDERVDSQFDARAWVYVGEGFDICRITNSILVAVDGQMSEIDDLSLLQGRLEDCLVGKRFLIVLDDVWSEDDLKWSRFRESLKAGAKGSRIILTTRSKRVSEIVSTAPSYYLHMLSSEDCWSLFAKHAFGDESPSSRPDLVAVGKEIARKCSGLPLAAKALGGLLRLTAVEEWEAVLNDSVWNMGIEASGLLQSLCLSYSHLPENLKRCFSYCSLFPMDYEFEKEKLIRMWVAEGFLQQAKGKTEEDAGDNYFLDLLRMSFFQRSFTNKSCFVMHDLVSDLALSVSNAVYFVFKDDSTYNLCLPERVRHVSYSTGKHDSSNEDFKGVLLKSERLRTLLSINSSSDRKLHHLSNGVLHDLLVKCPRLRVLSLPFYGITEMPESIGKLKHLRYLDLSHTALKSLPQSVTSLFNLQTLDLSHCQFLSKLPEDMWKLVNLLHLLISESGVQKMPLRMSSLTNLRTLSNFVLSKGGSKIEELSGLSDLRGALSISKLENLRSDENVLDFKLKGLRYIDELVLKWSGESEDPERDENVLESLVPSTEVKRLVIESYSGKRFPYWLGFSSFSKKEFLCLRNCRNCLLLPPIGRLPSLEVFEIEGLDRITRMGPEIYEMNSSLRKPFQSLKILKFDRMLKWEEWKTLETEDGGFSSLQELHINNCPHLKGDLPKRLPSLKKLVMSGCWKLVQSLHLPVTSARCIILIDCKKVKPKCEDEDALPVTSDAYEISSLKHESSHQTALGSSMKDITPGSSPKKTRIIEITEQAGECNSCSWSSKSSDVAAMGNLPHMTEIPSLSQEVASQTDLDSAIHNVASQSALDMSRTTITAHEVENQAKAIDSFPRSSKNSHYLELEGSPFAIETLALPQEDASKLTLASTSNDPEASKTTLTGTSHDIKISILPQAVASQTTLPSTSHDVDAESSPQKTRTTGITHESDDEAEPVFCQDEMQYQYSSSGILTVSDIAQVGKLSTDFHSLRIEGCDNLESLPLTILSINPSILHLYAIDCGFSFISFCKGARSTSLKTLHIQNCTKLKFPSTAEMMRQCADLEHLRIGSSCESLESFPLNLFPKLAILCLWDCMNLNSLSIDKGLAHKNLEALESLEIRDCPNLRSFPEEGFSAPHLTSVIISNCSKLQSLPSYMHGLKSLQSLFISKCQELKSLPTDGLPESLNLLCITSCDNITPKIEWKLNGLHALVHFEIEGGCKDIDSFPKEGLLPKSLIQLRISRLPDLKSLDKKGLQQLTSLEKLEINCCRRVRHLPEELPSSLSFLSIKECPPLKAKIQKKHGKDWSIIADIPTIFVDDVEFH</sequence>
<evidence type="ECO:0000256" key="2">
    <source>
        <dbReference type="ARBA" id="ARBA00022737"/>
    </source>
</evidence>
<dbReference type="PRINTS" id="PR00364">
    <property type="entry name" value="DISEASERSIST"/>
</dbReference>
<dbReference type="OrthoDB" id="1896560at2759"/>
<evidence type="ECO:0000313" key="13">
    <source>
        <dbReference type="Proteomes" id="UP000008311"/>
    </source>
</evidence>
<dbReference type="InterPro" id="IPR056789">
    <property type="entry name" value="LRR_R13L1-DRL21"/>
</dbReference>
<evidence type="ECO:0000259" key="11">
    <source>
        <dbReference type="Pfam" id="PF25019"/>
    </source>
</evidence>
<dbReference type="Pfam" id="PF13855">
    <property type="entry name" value="LRR_8"/>
    <property type="match status" value="1"/>
</dbReference>
<accession>B9SPM5</accession>
<dbReference type="GO" id="GO:0005524">
    <property type="term" value="F:ATP binding"/>
    <property type="evidence" value="ECO:0007669"/>
    <property type="project" value="UniProtKB-KW"/>
</dbReference>
<evidence type="ECO:0000256" key="7">
    <source>
        <dbReference type="SAM" id="MobiDB-lite"/>
    </source>
</evidence>
<organism evidence="12 13">
    <name type="scientific">Ricinus communis</name>
    <name type="common">Castor bean</name>
    <dbReference type="NCBI Taxonomy" id="3988"/>
    <lineage>
        <taxon>Eukaryota</taxon>
        <taxon>Viridiplantae</taxon>
        <taxon>Streptophyta</taxon>
        <taxon>Embryophyta</taxon>
        <taxon>Tracheophyta</taxon>
        <taxon>Spermatophyta</taxon>
        <taxon>Magnoliopsida</taxon>
        <taxon>eudicotyledons</taxon>
        <taxon>Gunneridae</taxon>
        <taxon>Pentapetalae</taxon>
        <taxon>rosids</taxon>
        <taxon>fabids</taxon>
        <taxon>Malpighiales</taxon>
        <taxon>Euphorbiaceae</taxon>
        <taxon>Acalyphoideae</taxon>
        <taxon>Acalypheae</taxon>
        <taxon>Ricinus</taxon>
    </lineage>
</organism>
<dbReference type="Gene3D" id="1.10.10.10">
    <property type="entry name" value="Winged helix-like DNA-binding domain superfamily/Winged helix DNA-binding domain"/>
    <property type="match status" value="1"/>
</dbReference>
<dbReference type="Proteomes" id="UP000008311">
    <property type="component" value="Unassembled WGS sequence"/>
</dbReference>
<dbReference type="GO" id="GO:0006952">
    <property type="term" value="P:defense response"/>
    <property type="evidence" value="ECO:0007669"/>
    <property type="project" value="UniProtKB-KW"/>
</dbReference>
<dbReference type="InterPro" id="IPR041118">
    <property type="entry name" value="Rx_N"/>
</dbReference>
<dbReference type="Pfam" id="PF25019">
    <property type="entry name" value="LRR_R13L1-DRL21"/>
    <property type="match status" value="1"/>
</dbReference>
<dbReference type="InterPro" id="IPR058922">
    <property type="entry name" value="WHD_DRP"/>
</dbReference>
<feature type="region of interest" description="Disordered" evidence="7">
    <location>
        <begin position="1136"/>
        <end position="1166"/>
    </location>
</feature>
<protein>
    <submittedName>
        <fullName evidence="12">Leucine-rich repeat-containing protein, putative</fullName>
        <ecNumber evidence="12">3.1.3.16</ecNumber>
    </submittedName>
</protein>
<keyword evidence="1" id="KW-0433">Leucine-rich repeat</keyword>
<dbReference type="Pfam" id="PF18052">
    <property type="entry name" value="Rx_N"/>
    <property type="match status" value="1"/>
</dbReference>
<keyword evidence="6" id="KW-0175">Coiled coil</keyword>
<dbReference type="FunFam" id="3.40.50.300:FF:001091">
    <property type="entry name" value="Probable disease resistance protein At1g61300"/>
    <property type="match status" value="1"/>
</dbReference>
<dbReference type="SMART" id="SM00369">
    <property type="entry name" value="LRR_TYP"/>
    <property type="match status" value="2"/>
</dbReference>
<dbReference type="Gene3D" id="1.10.8.430">
    <property type="entry name" value="Helical domain of apoptotic protease-activating factors"/>
    <property type="match status" value="1"/>
</dbReference>
<dbReference type="SUPFAM" id="SSF52058">
    <property type="entry name" value="L domain-like"/>
    <property type="match status" value="2"/>
</dbReference>